<protein>
    <recommendedName>
        <fullName evidence="2">LysM domain-containing protein</fullName>
    </recommendedName>
</protein>
<feature type="non-terminal residue" evidence="1">
    <location>
        <position position="1"/>
    </location>
</feature>
<organism evidence="1">
    <name type="scientific">marine metagenome</name>
    <dbReference type="NCBI Taxonomy" id="408172"/>
    <lineage>
        <taxon>unclassified sequences</taxon>
        <taxon>metagenomes</taxon>
        <taxon>ecological metagenomes</taxon>
    </lineage>
</organism>
<dbReference type="Gene3D" id="3.10.350.10">
    <property type="entry name" value="LysM domain"/>
    <property type="match status" value="1"/>
</dbReference>
<accession>A0A383BD33</accession>
<evidence type="ECO:0000313" key="1">
    <source>
        <dbReference type="EMBL" id="SVE17733.1"/>
    </source>
</evidence>
<proteinExistence type="predicted"/>
<dbReference type="AlphaFoldDB" id="A0A383BD33"/>
<dbReference type="InterPro" id="IPR036779">
    <property type="entry name" value="LysM_dom_sf"/>
</dbReference>
<dbReference type="EMBL" id="UINC01199349">
    <property type="protein sequence ID" value="SVE17733.1"/>
    <property type="molecule type" value="Genomic_DNA"/>
</dbReference>
<gene>
    <name evidence="1" type="ORF">METZ01_LOCUS470587</name>
</gene>
<sequence length="137" mass="15502">NSGLIDEIRSTSAFDSEELELTLRNMLARLVRSADEARNEESSWVEGVYHVKRGDTLSAIVRDAVKGTEIRPDFILGAIVKVNPSAFVRSNPNWMLAGSKLKFPRPEDFNRLVFVKSTERDISSNESDPYLGWIKYP</sequence>
<name>A0A383BD33_9ZZZZ</name>
<evidence type="ECO:0008006" key="2">
    <source>
        <dbReference type="Google" id="ProtNLM"/>
    </source>
</evidence>
<reference evidence="1" key="1">
    <citation type="submission" date="2018-05" db="EMBL/GenBank/DDBJ databases">
        <authorList>
            <person name="Lanie J.A."/>
            <person name="Ng W.-L."/>
            <person name="Kazmierczak K.M."/>
            <person name="Andrzejewski T.M."/>
            <person name="Davidsen T.M."/>
            <person name="Wayne K.J."/>
            <person name="Tettelin H."/>
            <person name="Glass J.I."/>
            <person name="Rusch D."/>
            <person name="Podicherti R."/>
            <person name="Tsui H.-C.T."/>
            <person name="Winkler M.E."/>
        </authorList>
    </citation>
    <scope>NUCLEOTIDE SEQUENCE</scope>
</reference>